<dbReference type="EMBL" id="QXDA01000001">
    <property type="protein sequence ID" value="RIA36167.1"/>
    <property type="molecule type" value="Genomic_DNA"/>
</dbReference>
<keyword evidence="1" id="KW-0732">Signal</keyword>
<dbReference type="Pfam" id="PF09832">
    <property type="entry name" value="DUF2059"/>
    <property type="match status" value="1"/>
</dbReference>
<comment type="caution">
    <text evidence="3">The sequence shown here is derived from an EMBL/GenBank/DDBJ whole genome shotgun (WGS) entry which is preliminary data.</text>
</comment>
<evidence type="ECO:0000256" key="1">
    <source>
        <dbReference type="SAM" id="SignalP"/>
    </source>
</evidence>
<name>A0A397NLP5_ECTOL</name>
<feature type="chain" id="PRO_5017396489" evidence="1">
    <location>
        <begin position="19"/>
        <end position="171"/>
    </location>
</feature>
<evidence type="ECO:0000313" key="3">
    <source>
        <dbReference type="EMBL" id="RIA36167.1"/>
    </source>
</evidence>
<sequence length="171" mass="19315">MRYLVAALSIAVASQAFADPKTQKIEELLRAQGLVDTWAEQIQRGKEYNKQVAQQVMGQMTAKLAPNEEFKKRFDAASDKFIDSAVTPWTADDMVDVWAKFYGPGFTDAELDQLIAFYSSPLAQKEIQVSRAALEKFTLHFQQLNQPILEKATNQYMQDLQLITAECNCAK</sequence>
<feature type="domain" description="DUF2059" evidence="2">
    <location>
        <begin position="92"/>
        <end position="150"/>
    </location>
</feature>
<dbReference type="RefSeq" id="WP_119691469.1">
    <property type="nucleotide sequence ID" value="NZ_QXDA01000001.1"/>
</dbReference>
<feature type="signal peptide" evidence="1">
    <location>
        <begin position="1"/>
        <end position="18"/>
    </location>
</feature>
<accession>A0A397NLP5</accession>
<dbReference type="Proteomes" id="UP000265836">
    <property type="component" value="Unassembled WGS sequence"/>
</dbReference>
<dbReference type="AlphaFoldDB" id="A0A397NLP5"/>
<dbReference type="InterPro" id="IPR018637">
    <property type="entry name" value="DUF2059"/>
</dbReference>
<protein>
    <submittedName>
        <fullName evidence="3">Uncharacterized protein DUF2059</fullName>
    </submittedName>
</protein>
<evidence type="ECO:0000313" key="4">
    <source>
        <dbReference type="Proteomes" id="UP000265836"/>
    </source>
</evidence>
<gene>
    <name evidence="3" type="ORF">DFO61_0629</name>
</gene>
<organism evidence="3 4">
    <name type="scientific">Ectopseudomonas oleovorans</name>
    <name type="common">Pseudomonas oleovorans</name>
    <dbReference type="NCBI Taxonomy" id="301"/>
    <lineage>
        <taxon>Bacteria</taxon>
        <taxon>Pseudomonadati</taxon>
        <taxon>Pseudomonadota</taxon>
        <taxon>Gammaproteobacteria</taxon>
        <taxon>Pseudomonadales</taxon>
        <taxon>Pseudomonadaceae</taxon>
        <taxon>Ectopseudomonas</taxon>
    </lineage>
</organism>
<reference evidence="3 4" key="1">
    <citation type="submission" date="2018-08" db="EMBL/GenBank/DDBJ databases">
        <title>Genome sequencing of rice bacterial endophytes.</title>
        <authorList>
            <person name="Venturi V."/>
        </authorList>
    </citation>
    <scope>NUCLEOTIDE SEQUENCE [LARGE SCALE GENOMIC DNA]</scope>
    <source>
        <strain evidence="3 4">E1205</strain>
    </source>
</reference>
<proteinExistence type="predicted"/>
<evidence type="ECO:0000259" key="2">
    <source>
        <dbReference type="Pfam" id="PF09832"/>
    </source>
</evidence>